<evidence type="ECO:0000256" key="2">
    <source>
        <dbReference type="ARBA" id="ARBA00022729"/>
    </source>
</evidence>
<dbReference type="EMBL" id="NRRV01000057">
    <property type="protein sequence ID" value="MBK1632779.1"/>
    <property type="molecule type" value="Genomic_DNA"/>
</dbReference>
<comment type="caution">
    <text evidence="4">The sequence shown here is derived from an EMBL/GenBank/DDBJ whole genome shotgun (WGS) entry which is preliminary data.</text>
</comment>
<organism evidence="4 5">
    <name type="scientific">Thiohalocapsa halophila</name>
    <dbReference type="NCBI Taxonomy" id="69359"/>
    <lineage>
        <taxon>Bacteria</taxon>
        <taxon>Pseudomonadati</taxon>
        <taxon>Pseudomonadota</taxon>
        <taxon>Gammaproteobacteria</taxon>
        <taxon>Chromatiales</taxon>
        <taxon>Chromatiaceae</taxon>
        <taxon>Thiohalocapsa</taxon>
    </lineage>
</organism>
<dbReference type="Pfam" id="PF00496">
    <property type="entry name" value="SBP_bac_5"/>
    <property type="match status" value="1"/>
</dbReference>
<dbReference type="SUPFAM" id="SSF53850">
    <property type="entry name" value="Periplasmic binding protein-like II"/>
    <property type="match status" value="1"/>
</dbReference>
<evidence type="ECO:0000256" key="1">
    <source>
        <dbReference type="ARBA" id="ARBA00005695"/>
    </source>
</evidence>
<reference evidence="4 5" key="1">
    <citation type="journal article" date="2020" name="Microorganisms">
        <title>Osmotic Adaptation and Compatible Solute Biosynthesis of Phototrophic Bacteria as Revealed from Genome Analyses.</title>
        <authorList>
            <person name="Imhoff J.F."/>
            <person name="Rahn T."/>
            <person name="Kunzel S."/>
            <person name="Keller A."/>
            <person name="Neulinger S.C."/>
        </authorList>
    </citation>
    <scope>NUCLEOTIDE SEQUENCE [LARGE SCALE GENOMIC DNA]</scope>
    <source>
        <strain evidence="4 5">DSM 6210</strain>
    </source>
</reference>
<feature type="domain" description="Solute-binding protein family 5" evidence="3">
    <location>
        <begin position="57"/>
        <end position="194"/>
    </location>
</feature>
<gene>
    <name evidence="4" type="ORF">CKO31_18910</name>
</gene>
<evidence type="ECO:0000259" key="3">
    <source>
        <dbReference type="Pfam" id="PF00496"/>
    </source>
</evidence>
<dbReference type="InterPro" id="IPR000914">
    <property type="entry name" value="SBP_5_dom"/>
</dbReference>
<accession>A0ABS1CLH0</accession>
<dbReference type="Proteomes" id="UP000748752">
    <property type="component" value="Unassembled WGS sequence"/>
</dbReference>
<evidence type="ECO:0000313" key="4">
    <source>
        <dbReference type="EMBL" id="MBK1632779.1"/>
    </source>
</evidence>
<protein>
    <recommendedName>
        <fullName evidence="3">Solute-binding protein family 5 domain-containing protein</fullName>
    </recommendedName>
</protein>
<name>A0ABS1CLH0_9GAMM</name>
<dbReference type="PANTHER" id="PTHR30290:SF38">
    <property type="entry name" value="D,D-DIPEPTIDE-BINDING PERIPLASMIC PROTEIN DDPA-RELATED"/>
    <property type="match status" value="1"/>
</dbReference>
<evidence type="ECO:0000313" key="5">
    <source>
        <dbReference type="Proteomes" id="UP000748752"/>
    </source>
</evidence>
<comment type="similarity">
    <text evidence="1">Belongs to the bacterial solute-binding protein 5 family.</text>
</comment>
<proteinExistence type="inferred from homology"/>
<keyword evidence="2" id="KW-0732">Signal</keyword>
<dbReference type="InterPro" id="IPR039424">
    <property type="entry name" value="SBP_5"/>
</dbReference>
<dbReference type="PANTHER" id="PTHR30290">
    <property type="entry name" value="PERIPLASMIC BINDING COMPONENT OF ABC TRANSPORTER"/>
    <property type="match status" value="1"/>
</dbReference>
<sequence length="205" mass="21933">MGNAAAAAAARRDPALLRVALLYGPPTLNTIFAAAPSTTVPGAQLFASLFRLDAAGEPQPYLARRWSFSPGRDTLPVHLAPDALFHDGTPITSMDVAFSILATRDHHGFNTMLEAVERVDTPDPLTAVIRLRHPHPALFKALAVPLTPILPAHVYGDGTPLREHPANWRPGGSGPFRFKSLEPGADIELTRFADGSTRCGCARSC</sequence>
<keyword evidence="5" id="KW-1185">Reference proteome</keyword>
<dbReference type="Gene3D" id="3.40.190.10">
    <property type="entry name" value="Periplasmic binding protein-like II"/>
    <property type="match status" value="1"/>
</dbReference>